<sequence>MRVEMKNLLLATVSLVALDAVAPAFGADLAAQPVQPLYTIAPQPVVAATYDWSGYYLGMNGGLGSSSNCWDFNGGAAEGCHDATGVTIGGQIGYRWQIGQIVLGVEGRGNWADWTGSNVSVAFSDVNQTKIDAFGLVTGQIGYAFDNVLLYSKGGAAVTSNTYQISSTLTRAQLGNSEHVLWGGALGAGIEYGFAPNWSVGFEYDHLFMQPATVNFAAPAGGTDRIRQDFDLLTARLNYKFGGPILLKY</sequence>
<dbReference type="InterPro" id="IPR011250">
    <property type="entry name" value="OMP/PagP_B-barrel"/>
</dbReference>
<dbReference type="AlphaFoldDB" id="A0A1Y2JS09"/>
<protein>
    <recommendedName>
        <fullName evidence="7">Outer membrane protein beta-barrel domain-containing protein</fullName>
    </recommendedName>
</protein>
<evidence type="ECO:0000256" key="3">
    <source>
        <dbReference type="ARBA" id="ARBA00023136"/>
    </source>
</evidence>
<organism evidence="8 9">
    <name type="scientific">Bradyrhizobium japonicum</name>
    <dbReference type="NCBI Taxonomy" id="375"/>
    <lineage>
        <taxon>Bacteria</taxon>
        <taxon>Pseudomonadati</taxon>
        <taxon>Pseudomonadota</taxon>
        <taxon>Alphaproteobacteria</taxon>
        <taxon>Hyphomicrobiales</taxon>
        <taxon>Nitrobacteraceae</taxon>
        <taxon>Bradyrhizobium</taxon>
    </lineage>
</organism>
<keyword evidence="4" id="KW-0998">Cell outer membrane</keyword>
<dbReference type="PANTHER" id="PTHR34001:SF3">
    <property type="entry name" value="BLL7405 PROTEIN"/>
    <property type="match status" value="1"/>
</dbReference>
<comment type="similarity">
    <text evidence="5">Belongs to the Omp25/RopB family.</text>
</comment>
<keyword evidence="2 6" id="KW-0732">Signal</keyword>
<dbReference type="SUPFAM" id="SSF56925">
    <property type="entry name" value="OMPA-like"/>
    <property type="match status" value="1"/>
</dbReference>
<dbReference type="Proteomes" id="UP000193335">
    <property type="component" value="Unassembled WGS sequence"/>
</dbReference>
<dbReference type="InterPro" id="IPR051692">
    <property type="entry name" value="OMP-like"/>
</dbReference>
<feature type="domain" description="Outer membrane protein beta-barrel" evidence="7">
    <location>
        <begin position="46"/>
        <end position="241"/>
    </location>
</feature>
<evidence type="ECO:0000256" key="2">
    <source>
        <dbReference type="ARBA" id="ARBA00022729"/>
    </source>
</evidence>
<comment type="caution">
    <text evidence="8">The sequence shown here is derived from an EMBL/GenBank/DDBJ whole genome shotgun (WGS) entry which is preliminary data.</text>
</comment>
<proteinExistence type="inferred from homology"/>
<dbReference type="EMBL" id="NAFL01000232">
    <property type="protein sequence ID" value="OSJ34439.1"/>
    <property type="molecule type" value="Genomic_DNA"/>
</dbReference>
<evidence type="ECO:0000259" key="7">
    <source>
        <dbReference type="Pfam" id="PF13505"/>
    </source>
</evidence>
<name>A0A1Y2JS09_BRAJP</name>
<dbReference type="Pfam" id="PF13505">
    <property type="entry name" value="OMP_b-brl"/>
    <property type="match status" value="1"/>
</dbReference>
<dbReference type="GO" id="GO:0009279">
    <property type="term" value="C:cell outer membrane"/>
    <property type="evidence" value="ECO:0007669"/>
    <property type="project" value="UniProtKB-SubCell"/>
</dbReference>
<comment type="subcellular location">
    <subcellularLocation>
        <location evidence="1">Cell outer membrane</location>
    </subcellularLocation>
</comment>
<dbReference type="Gene3D" id="2.40.160.20">
    <property type="match status" value="1"/>
</dbReference>
<evidence type="ECO:0000313" key="8">
    <source>
        <dbReference type="EMBL" id="OSJ34439.1"/>
    </source>
</evidence>
<evidence type="ECO:0000313" key="9">
    <source>
        <dbReference type="Proteomes" id="UP000193335"/>
    </source>
</evidence>
<dbReference type="PANTHER" id="PTHR34001">
    <property type="entry name" value="BLL7405 PROTEIN"/>
    <property type="match status" value="1"/>
</dbReference>
<keyword evidence="3" id="KW-0472">Membrane</keyword>
<feature type="signal peptide" evidence="6">
    <location>
        <begin position="1"/>
        <end position="26"/>
    </location>
</feature>
<evidence type="ECO:0000256" key="4">
    <source>
        <dbReference type="ARBA" id="ARBA00023237"/>
    </source>
</evidence>
<evidence type="ECO:0000256" key="5">
    <source>
        <dbReference type="ARBA" id="ARBA00038306"/>
    </source>
</evidence>
<dbReference type="InterPro" id="IPR027385">
    <property type="entry name" value="Beta-barrel_OMP"/>
</dbReference>
<accession>A0A1Y2JS09</accession>
<evidence type="ECO:0000256" key="6">
    <source>
        <dbReference type="SAM" id="SignalP"/>
    </source>
</evidence>
<reference evidence="8 9" key="1">
    <citation type="submission" date="2017-03" db="EMBL/GenBank/DDBJ databases">
        <title>Whole genome sequences of fourteen strains of Bradyrhizobium canariense and one strain of Bradyrhizobium japonicum isolated from Lupinus (Papilionoideae: Genisteae) species in Algeria.</title>
        <authorList>
            <person name="Crovadore J."/>
            <person name="Chekireb D."/>
            <person name="Brachmann A."/>
            <person name="Chablais R."/>
            <person name="Cochard B."/>
            <person name="Lefort F."/>
        </authorList>
    </citation>
    <scope>NUCLEOTIDE SEQUENCE [LARGE SCALE GENOMIC DNA]</scope>
    <source>
        <strain evidence="8 9">UBMA197</strain>
    </source>
</reference>
<gene>
    <name evidence="8" type="ORF">BSZ19_12250</name>
</gene>
<evidence type="ECO:0000256" key="1">
    <source>
        <dbReference type="ARBA" id="ARBA00004442"/>
    </source>
</evidence>
<feature type="chain" id="PRO_5010984760" description="Outer membrane protein beta-barrel domain-containing protein" evidence="6">
    <location>
        <begin position="27"/>
        <end position="249"/>
    </location>
</feature>